<sequence length="229" mass="24711">MHIVRPAFRMEEQAALAFAAERGFGLVVTAGPDGPVGSHVPFVLREEAHGVVAQMHFTAQNPLIALADGRRRFLLAVTGGDSYVSNDWYVSADQVSTWLYEAVHLSGVASQRPLTDNRNHGDDLLAVAEARLPKAPWSLSSMEPGKRETMLNGIRVVEIAVDRIEGQSKLNHHKPDADHVAVANHLAKQPSTAARELAAKMRALRPHLDYAAPKGEAAVGEREPGKAAG</sequence>
<proteinExistence type="predicted"/>
<comment type="caution">
    <text evidence="1">The sequence shown here is derived from an EMBL/GenBank/DDBJ whole genome shotgun (WGS) entry which is preliminary data.</text>
</comment>
<evidence type="ECO:0000313" key="2">
    <source>
        <dbReference type="Proteomes" id="UP001215503"/>
    </source>
</evidence>
<accession>A0ABT5YMF5</accession>
<evidence type="ECO:0000313" key="1">
    <source>
        <dbReference type="EMBL" id="MDF2096011.1"/>
    </source>
</evidence>
<organism evidence="1 2">
    <name type="scientific">Aquibaculum arenosum</name>
    <dbReference type="NCBI Taxonomy" id="3032591"/>
    <lineage>
        <taxon>Bacteria</taxon>
        <taxon>Pseudomonadati</taxon>
        <taxon>Pseudomonadota</taxon>
        <taxon>Alphaproteobacteria</taxon>
        <taxon>Rhodospirillales</taxon>
        <taxon>Rhodovibrionaceae</taxon>
        <taxon>Aquibaculum</taxon>
    </lineage>
</organism>
<dbReference type="InterPro" id="IPR007396">
    <property type="entry name" value="TR_PAI2-type"/>
</dbReference>
<dbReference type="Pfam" id="PF04299">
    <property type="entry name" value="FMN_bind_2"/>
    <property type="match status" value="1"/>
</dbReference>
<dbReference type="SUPFAM" id="SSF50475">
    <property type="entry name" value="FMN-binding split barrel"/>
    <property type="match status" value="1"/>
</dbReference>
<protein>
    <submittedName>
        <fullName evidence="1">FMN-binding negative transcriptional regulator</fullName>
    </submittedName>
</protein>
<dbReference type="EMBL" id="JARHUD010000004">
    <property type="protein sequence ID" value="MDF2096011.1"/>
    <property type="molecule type" value="Genomic_DNA"/>
</dbReference>
<dbReference type="PANTHER" id="PTHR35802">
    <property type="entry name" value="PROTEASE SYNTHASE AND SPORULATION PROTEIN PAI 2"/>
    <property type="match status" value="1"/>
</dbReference>
<dbReference type="Proteomes" id="UP001215503">
    <property type="component" value="Unassembled WGS sequence"/>
</dbReference>
<dbReference type="RefSeq" id="WP_275822001.1">
    <property type="nucleotide sequence ID" value="NZ_JARHUD010000004.1"/>
</dbReference>
<name>A0ABT5YMF5_9PROT</name>
<keyword evidence="2" id="KW-1185">Reference proteome</keyword>
<gene>
    <name evidence="1" type="ORF">P2G67_08495</name>
</gene>
<dbReference type="Gene3D" id="2.30.110.10">
    <property type="entry name" value="Electron Transport, Fmn-binding Protein, Chain A"/>
    <property type="match status" value="1"/>
</dbReference>
<reference evidence="1 2" key="1">
    <citation type="submission" date="2023-03" db="EMBL/GenBank/DDBJ databases">
        <title>Fodinicurvata sp. CAU 1616 isolated from sea sendiment.</title>
        <authorList>
            <person name="Kim W."/>
        </authorList>
    </citation>
    <scope>NUCLEOTIDE SEQUENCE [LARGE SCALE GENOMIC DNA]</scope>
    <source>
        <strain evidence="1 2">CAU 1616</strain>
    </source>
</reference>
<dbReference type="PANTHER" id="PTHR35802:SF1">
    <property type="entry name" value="PROTEASE SYNTHASE AND SPORULATION PROTEIN PAI 2"/>
    <property type="match status" value="1"/>
</dbReference>
<dbReference type="InterPro" id="IPR012349">
    <property type="entry name" value="Split_barrel_FMN-bd"/>
</dbReference>